<proteinExistence type="predicted"/>
<protein>
    <submittedName>
        <fullName evidence="2">Uncharacterized protein</fullName>
    </submittedName>
</protein>
<dbReference type="Proteomes" id="UP000321816">
    <property type="component" value="Chromosome"/>
</dbReference>
<name>A0A5C7FFT8_9BACI</name>
<keyword evidence="3" id="KW-1185">Reference proteome</keyword>
<organism evidence="2 3">
    <name type="scientific">Alkalicoccus halolimnae</name>
    <dbReference type="NCBI Taxonomy" id="1667239"/>
    <lineage>
        <taxon>Bacteria</taxon>
        <taxon>Bacillati</taxon>
        <taxon>Bacillota</taxon>
        <taxon>Bacilli</taxon>
        <taxon>Bacillales</taxon>
        <taxon>Bacillaceae</taxon>
        <taxon>Alkalicoccus</taxon>
    </lineage>
</organism>
<evidence type="ECO:0000313" key="2">
    <source>
        <dbReference type="EMBL" id="WWD80777.1"/>
    </source>
</evidence>
<keyword evidence="1" id="KW-0812">Transmembrane</keyword>
<feature type="transmembrane region" description="Helical" evidence="1">
    <location>
        <begin position="7"/>
        <end position="36"/>
    </location>
</feature>
<dbReference type="AlphaFoldDB" id="A0A5C7FFT8"/>
<sequence>MSISRIVMVTLAVIMLILYFTLNLPLYIMYFTIAILNLWSLIDMKKDDAFNPGKAYLIFMSILTSLFFVLGLLYLFTT</sequence>
<reference evidence="2 3" key="1">
    <citation type="submission" date="2024-01" db="EMBL/GenBank/DDBJ databases">
        <title>Complete Genome Sequence of Alkalicoccus halolimnae BZ-SZ-XJ29T, a Moderately Halophilic Bacterium Isolated from a Salt Lake.</title>
        <authorList>
            <person name="Zhao B."/>
        </authorList>
    </citation>
    <scope>NUCLEOTIDE SEQUENCE [LARGE SCALE GENOMIC DNA]</scope>
    <source>
        <strain evidence="2 3">BZ-SZ-XJ29</strain>
    </source>
</reference>
<dbReference type="RefSeq" id="WP_147803299.1">
    <property type="nucleotide sequence ID" value="NZ_CP144914.1"/>
</dbReference>
<feature type="transmembrane region" description="Helical" evidence="1">
    <location>
        <begin position="56"/>
        <end position="76"/>
    </location>
</feature>
<dbReference type="KEGG" id="ahal:FTX54_004255"/>
<evidence type="ECO:0000256" key="1">
    <source>
        <dbReference type="SAM" id="Phobius"/>
    </source>
</evidence>
<dbReference type="OrthoDB" id="9995480at2"/>
<accession>A0A5C7FFT8</accession>
<evidence type="ECO:0000313" key="3">
    <source>
        <dbReference type="Proteomes" id="UP000321816"/>
    </source>
</evidence>
<gene>
    <name evidence="2" type="ORF">FTX54_004255</name>
</gene>
<keyword evidence="1" id="KW-1133">Transmembrane helix</keyword>
<dbReference type="EMBL" id="CP144914">
    <property type="protein sequence ID" value="WWD80777.1"/>
    <property type="molecule type" value="Genomic_DNA"/>
</dbReference>
<keyword evidence="1" id="KW-0472">Membrane</keyword>